<dbReference type="Pfam" id="PF00395">
    <property type="entry name" value="SLH"/>
    <property type="match status" value="1"/>
</dbReference>
<reference evidence="4 5" key="1">
    <citation type="submission" date="2014-12" db="EMBL/GenBank/DDBJ databases">
        <title>Draft genome sequence of Cohnella kolymensis strain B-2846.</title>
        <authorList>
            <person name="Karlyshev A.V."/>
            <person name="Kudryashova E.B."/>
        </authorList>
    </citation>
    <scope>NUCLEOTIDE SEQUENCE [LARGE SCALE GENOMIC DNA]</scope>
    <source>
        <strain evidence="4 5">VKM B-2846</strain>
    </source>
</reference>
<name>A0ABR5A7A6_9BACL</name>
<dbReference type="Pfam" id="PF13753">
    <property type="entry name" value="SWM_repeat"/>
    <property type="match status" value="4"/>
</dbReference>
<dbReference type="PROSITE" id="PS51272">
    <property type="entry name" value="SLH"/>
    <property type="match status" value="1"/>
</dbReference>
<dbReference type="Pfam" id="PF13205">
    <property type="entry name" value="Big_5"/>
    <property type="match status" value="5"/>
</dbReference>
<comment type="caution">
    <text evidence="4">The sequence shown here is derived from an EMBL/GenBank/DDBJ whole genome shotgun (WGS) entry which is preliminary data.</text>
</comment>
<dbReference type="InterPro" id="IPR001119">
    <property type="entry name" value="SLH_dom"/>
</dbReference>
<accession>A0ABR5A7A6</accession>
<feature type="signal peptide" evidence="2">
    <location>
        <begin position="1"/>
        <end position="19"/>
    </location>
</feature>
<evidence type="ECO:0000256" key="1">
    <source>
        <dbReference type="ARBA" id="ARBA00022729"/>
    </source>
</evidence>
<dbReference type="InterPro" id="IPR011801">
    <property type="entry name" value="Swm_rep_I_cyn"/>
</dbReference>
<proteinExistence type="predicted"/>
<gene>
    <name evidence="4" type="ORF">SD71_06685</name>
</gene>
<dbReference type="EMBL" id="JXAL01000006">
    <property type="protein sequence ID" value="KIL36683.1"/>
    <property type="molecule type" value="Genomic_DNA"/>
</dbReference>
<evidence type="ECO:0000259" key="3">
    <source>
        <dbReference type="PROSITE" id="PS51272"/>
    </source>
</evidence>
<evidence type="ECO:0000313" key="5">
    <source>
        <dbReference type="Proteomes" id="UP000054526"/>
    </source>
</evidence>
<dbReference type="InterPro" id="IPR028059">
    <property type="entry name" value="SWM_rpt"/>
</dbReference>
<sequence>MAIVLSLLAQLWFTSASFAAPTGPVAVSMYPGDNDDRVPANAKLTLTFDENVIKGTGGNITVKNLNDNQVAFTYNVVDPKITLIKPDTIQIDPPASTLVADKSYYVEISPNAFLNSAGTGFAGITSATEWNFTVIPSDNIAPTATFDQPNLSTDPIKLTFNERVFANSGSIRLIRTDTNDTQVISVLSSAVTGSGLVNGSSQTVITIQPPTRLVSGKAYQMQIDNTAFVDAVGNAYIPATFPFTVSGSAITAQSLQPADNDTNVNPNSAFTARMVFGVNMVKGNSGFIYLKRVADNSTVDSINMATQASRVTVNSSTVDIQFNGTLLNNTQYYITMDPGVLKDTGGNLYEGIVDAETWNFTTLAGTDTSRPILSGSTSLIPVPGGTMASVNGSLVMKFNERVKPGSGTIVIRHTASPQSVFCSIPVTSNAMVGGGTDTLTITPSAYSGCGSFVKNTRYAVQIGSLAITDMSGNAYLGIPSSDFSTWTFIVSSDSVQPELVSTTPSTGYPSVKTSGTIFTMNFSEDIIVTGSATLIPLTPGASVVTTALNRSAVGAVQFTPVGLTAATTYVVNIPNDAITDLAGNPFPGILNDYRWTFQTIGSDRAAPVLSSAAMDGNAVVLTYNEDLDETFIPYPANYNVTVNGVSRQVNAVAIIGNTVRLTLHSGVAVGQTVKVFYTVNSDPSHKLQDLSGNIAALLNARDVTNTSDTTLARPLSGMLSGNVLTLTFNKQLAAVSNSAASQFYVKLGGSAQGASSILINGSSVVITLSTSGANAQSVAVNYTPGSTPLRDLGGNAVAGFTDFYVQNINDTLAPVLSTAAVSGSKATLTFNEGIAANPLPSKSNFSVTVNNSPALISAVAVNNNTVELSLSQAIAANAVVVISYLPGSTGIKDLAGNPAAAIYSYRVVAGALNAAKFSYATVNGSDLTITYSIALNTSSLPYESQFSVKTDGMPNTVTDVVVSGTQVALKLTAPVTANQRVTLSYFTNGIALKDSLNQTVDAINETIVTNQSSGNGNLPDYLEPDGSGGFRFINAKSSTTATANTASGRSAPRYSIAADKLSGAYAISGQLSFKVPATDTAALVALPVRSLLDAVQRNANASFRLDYGNYGFTLPLDAIDFNKEIWSAGGNSVTAMLQLSIEKAPNSRIKDALTGKGITVAVMPADFNATLLLDGREREIDNYEKYVKRTFSLPGETGDPFTVVRLDDASGEISYVPTLSDFGGGGAIVTFYRKGNGEYAVIRHGVYFKDMASHWAQNAVLVLASQFIVDGATKTTFEPKQNITRADFAEYIVRALGLDGDRAEGLKFRDISPTGTSAAYIGAAARQTSLRAAWTRSSGRMRRSPAKKWQPFSFAPWIMQECRQQHQIRLSLVSKIETK</sequence>
<keyword evidence="1 2" id="KW-0732">Signal</keyword>
<dbReference type="Gene3D" id="2.60.40.1220">
    <property type="match status" value="2"/>
</dbReference>
<evidence type="ECO:0000313" key="4">
    <source>
        <dbReference type="EMBL" id="KIL36683.1"/>
    </source>
</evidence>
<dbReference type="InterPro" id="IPR014755">
    <property type="entry name" value="Cu-Rt/internalin_Ig-like"/>
</dbReference>
<dbReference type="NCBIfam" id="TIGR02059">
    <property type="entry name" value="swm_rep_I"/>
    <property type="match status" value="4"/>
</dbReference>
<feature type="chain" id="PRO_5045910452" description="SLH domain-containing protein" evidence="2">
    <location>
        <begin position="20"/>
        <end position="1379"/>
    </location>
</feature>
<protein>
    <recommendedName>
        <fullName evidence="3">SLH domain-containing protein</fullName>
    </recommendedName>
</protein>
<feature type="domain" description="SLH" evidence="3">
    <location>
        <begin position="1243"/>
        <end position="1306"/>
    </location>
</feature>
<keyword evidence="5" id="KW-1185">Reference proteome</keyword>
<dbReference type="InterPro" id="IPR032812">
    <property type="entry name" value="SbsA_Ig"/>
</dbReference>
<dbReference type="Proteomes" id="UP000054526">
    <property type="component" value="Unassembled WGS sequence"/>
</dbReference>
<organism evidence="4 5">
    <name type="scientific">Cohnella kolymensis</name>
    <dbReference type="NCBI Taxonomy" id="1590652"/>
    <lineage>
        <taxon>Bacteria</taxon>
        <taxon>Bacillati</taxon>
        <taxon>Bacillota</taxon>
        <taxon>Bacilli</taxon>
        <taxon>Bacillales</taxon>
        <taxon>Paenibacillaceae</taxon>
        <taxon>Cohnella</taxon>
    </lineage>
</organism>
<evidence type="ECO:0000256" key="2">
    <source>
        <dbReference type="SAM" id="SignalP"/>
    </source>
</evidence>